<proteinExistence type="inferred from homology"/>
<dbReference type="InterPro" id="IPR036291">
    <property type="entry name" value="NAD(P)-bd_dom_sf"/>
</dbReference>
<dbReference type="PRINTS" id="PR00080">
    <property type="entry name" value="SDRFAMILY"/>
</dbReference>
<dbReference type="PANTHER" id="PTHR42760">
    <property type="entry name" value="SHORT-CHAIN DEHYDROGENASES/REDUCTASES FAMILY MEMBER"/>
    <property type="match status" value="1"/>
</dbReference>
<dbReference type="PROSITE" id="PS00061">
    <property type="entry name" value="ADH_SHORT"/>
    <property type="match status" value="1"/>
</dbReference>
<evidence type="ECO:0000256" key="1">
    <source>
        <dbReference type="ARBA" id="ARBA00006484"/>
    </source>
</evidence>
<dbReference type="OrthoDB" id="9803333at2"/>
<reference evidence="4 5" key="1">
    <citation type="submission" date="2015-07" db="EMBL/GenBank/DDBJ databases">
        <title>Whole genome sequence of Herpetosiphon geysericola DSM 7119.</title>
        <authorList>
            <person name="Hemp J."/>
            <person name="Ward L.M."/>
            <person name="Pace L.A."/>
            <person name="Fischer W.W."/>
        </authorList>
    </citation>
    <scope>NUCLEOTIDE SEQUENCE [LARGE SCALE GENOMIC DNA]</scope>
    <source>
        <strain evidence="4 5">DSM 7119</strain>
    </source>
</reference>
<gene>
    <name evidence="4" type="ORF">SE18_04355</name>
</gene>
<dbReference type="InterPro" id="IPR002347">
    <property type="entry name" value="SDR_fam"/>
</dbReference>
<keyword evidence="2" id="KW-0560">Oxidoreductase</keyword>
<sequence>MSKPLAGKVALVTGGSRGIGAASALALAEQGADVAISYVASASKAAAVVEQLQALGVKAAAFQADQADSDQVASLVNNVVAHFGKLDILVNNAGVFQGAILSDPNTDVEAIEHMFAVNVKGVATAVRTATPLLQDGGRIISIGSVAADGSPFAGLADYSASKAAVASYTRAWARELGQRGITVNNVQPGPIDTDMGPGDSPMLEVFTQAIALKRLGKAEEVGATVAFLASPAAGFITGATINVDGGLSA</sequence>
<evidence type="ECO:0000313" key="4">
    <source>
        <dbReference type="EMBL" id="KPL90997.1"/>
    </source>
</evidence>
<evidence type="ECO:0000256" key="2">
    <source>
        <dbReference type="ARBA" id="ARBA00023002"/>
    </source>
</evidence>
<feature type="domain" description="Ketoreductase" evidence="3">
    <location>
        <begin position="8"/>
        <end position="194"/>
    </location>
</feature>
<comment type="caution">
    <text evidence="4">The sequence shown here is derived from an EMBL/GenBank/DDBJ whole genome shotgun (WGS) entry which is preliminary data.</text>
</comment>
<dbReference type="PATRIC" id="fig|70996.4.peg.5354"/>
<dbReference type="GO" id="GO:0016616">
    <property type="term" value="F:oxidoreductase activity, acting on the CH-OH group of donors, NAD or NADP as acceptor"/>
    <property type="evidence" value="ECO:0007669"/>
    <property type="project" value="TreeGrafter"/>
</dbReference>
<evidence type="ECO:0000259" key="3">
    <source>
        <dbReference type="SMART" id="SM00822"/>
    </source>
</evidence>
<dbReference type="PRINTS" id="PR00081">
    <property type="entry name" value="GDHRDH"/>
</dbReference>
<accession>A0A0P6YFP4</accession>
<dbReference type="EMBL" id="LGKP01000008">
    <property type="protein sequence ID" value="KPL90997.1"/>
    <property type="molecule type" value="Genomic_DNA"/>
</dbReference>
<organism evidence="4 5">
    <name type="scientific">Herpetosiphon geysericola</name>
    <dbReference type="NCBI Taxonomy" id="70996"/>
    <lineage>
        <taxon>Bacteria</taxon>
        <taxon>Bacillati</taxon>
        <taxon>Chloroflexota</taxon>
        <taxon>Chloroflexia</taxon>
        <taxon>Herpetosiphonales</taxon>
        <taxon>Herpetosiphonaceae</taxon>
        <taxon>Herpetosiphon</taxon>
    </lineage>
</organism>
<dbReference type="InterPro" id="IPR020904">
    <property type="entry name" value="Sc_DH/Rdtase_CS"/>
</dbReference>
<dbReference type="Pfam" id="PF13561">
    <property type="entry name" value="adh_short_C2"/>
    <property type="match status" value="1"/>
</dbReference>
<dbReference type="SUPFAM" id="SSF51735">
    <property type="entry name" value="NAD(P)-binding Rossmann-fold domains"/>
    <property type="match status" value="1"/>
</dbReference>
<protein>
    <submittedName>
        <fullName evidence="4">Oxidoreductase</fullName>
    </submittedName>
</protein>
<dbReference type="PANTHER" id="PTHR42760:SF50">
    <property type="entry name" value="SHORT-CHAIN DEHYDROGENASE-RELATED"/>
    <property type="match status" value="1"/>
</dbReference>
<dbReference type="InterPro" id="IPR057326">
    <property type="entry name" value="KR_dom"/>
</dbReference>
<dbReference type="RefSeq" id="WP_054533193.1">
    <property type="nucleotide sequence ID" value="NZ_LGKP01000008.1"/>
</dbReference>
<dbReference type="Proteomes" id="UP000050277">
    <property type="component" value="Unassembled WGS sequence"/>
</dbReference>
<comment type="similarity">
    <text evidence="1">Belongs to the short-chain dehydrogenases/reductases (SDR) family.</text>
</comment>
<dbReference type="Gene3D" id="3.40.50.720">
    <property type="entry name" value="NAD(P)-binding Rossmann-like Domain"/>
    <property type="match status" value="1"/>
</dbReference>
<name>A0A0P6YFP4_9CHLR</name>
<keyword evidence="5" id="KW-1185">Reference proteome</keyword>
<dbReference type="SMART" id="SM00822">
    <property type="entry name" value="PKS_KR"/>
    <property type="match status" value="1"/>
</dbReference>
<dbReference type="STRING" id="70996.SE18_04355"/>
<dbReference type="FunFam" id="3.40.50.720:FF:000084">
    <property type="entry name" value="Short-chain dehydrogenase reductase"/>
    <property type="match status" value="1"/>
</dbReference>
<dbReference type="AlphaFoldDB" id="A0A0P6YFP4"/>
<evidence type="ECO:0000313" key="5">
    <source>
        <dbReference type="Proteomes" id="UP000050277"/>
    </source>
</evidence>